<dbReference type="STRING" id="1338436.LK10_13730"/>
<sequence length="325" mass="33961">MTRLAIDCDPGNGVPGANIDDGLALALAVASPHVDLELVTTVAGNVPAAVGGGIAHRLFQQWDAQVPIVVGANRPLVADPGPWRRVLDRVGMSEEHRALWAGIPRPKPAGEPSEGAPEDAGLAAADALGRLVTCNPGQIVVVGIGPLTNIALAVETYPRFARDVAGIVVMGGAFAVAGRPIDTNFGYDPQAAQTVIASGAPLTVVPLDTTVTTMFTAADLERLRRIGSAMSSSLMQTVEPWLRYSAQTRGIRGFWLHDLLTVAMLIEPSIVTTSPARLTVSLDSEPHGVVRRETGGTGNPVTLVESVDNAGLLEVFFEALTPPRA</sequence>
<feature type="domain" description="Inosine/uridine-preferring nucleoside hydrolase" evidence="3">
    <location>
        <begin position="5"/>
        <end position="312"/>
    </location>
</feature>
<gene>
    <name evidence="4" type="ORF">LK10_13730</name>
</gene>
<comment type="caution">
    <text evidence="4">The sequence shown here is derived from an EMBL/GenBank/DDBJ whole genome shotgun (WGS) entry which is preliminary data.</text>
</comment>
<dbReference type="AlphaFoldDB" id="A0A0B2AJZ5"/>
<reference evidence="4 5" key="1">
    <citation type="submission" date="2014-09" db="EMBL/GenBank/DDBJ databases">
        <title>Genome sequence of Sinomonas sp. MUSC 117.</title>
        <authorList>
            <person name="Lee L.-H."/>
        </authorList>
    </citation>
    <scope>NUCLEOTIDE SEQUENCE [LARGE SCALE GENOMIC DNA]</scope>
    <source>
        <strain evidence="4 5">MUSC 117</strain>
    </source>
</reference>
<dbReference type="GO" id="GO:0006152">
    <property type="term" value="P:purine nucleoside catabolic process"/>
    <property type="evidence" value="ECO:0007669"/>
    <property type="project" value="TreeGrafter"/>
</dbReference>
<proteinExistence type="predicted"/>
<protein>
    <recommendedName>
        <fullName evidence="3">Inosine/uridine-preferring nucleoside hydrolase domain-containing protein</fullName>
    </recommendedName>
</protein>
<dbReference type="Pfam" id="PF01156">
    <property type="entry name" value="IU_nuc_hydro"/>
    <property type="match status" value="1"/>
</dbReference>
<dbReference type="InterPro" id="IPR036452">
    <property type="entry name" value="Ribo_hydro-like"/>
</dbReference>
<evidence type="ECO:0000256" key="1">
    <source>
        <dbReference type="ARBA" id="ARBA00022801"/>
    </source>
</evidence>
<dbReference type="InterPro" id="IPR023186">
    <property type="entry name" value="IUNH"/>
</dbReference>
<dbReference type="InterPro" id="IPR001910">
    <property type="entry name" value="Inosine/uridine_hydrolase_dom"/>
</dbReference>
<dbReference type="Proteomes" id="UP000030982">
    <property type="component" value="Unassembled WGS sequence"/>
</dbReference>
<keyword evidence="5" id="KW-1185">Reference proteome</keyword>
<keyword evidence="2" id="KW-0326">Glycosidase</keyword>
<dbReference type="PANTHER" id="PTHR12304">
    <property type="entry name" value="INOSINE-URIDINE PREFERRING NUCLEOSIDE HYDROLASE"/>
    <property type="match status" value="1"/>
</dbReference>
<evidence type="ECO:0000256" key="2">
    <source>
        <dbReference type="ARBA" id="ARBA00023295"/>
    </source>
</evidence>
<evidence type="ECO:0000313" key="4">
    <source>
        <dbReference type="EMBL" id="KHL02159.1"/>
    </source>
</evidence>
<dbReference type="Gene3D" id="3.90.245.10">
    <property type="entry name" value="Ribonucleoside hydrolase-like"/>
    <property type="match status" value="1"/>
</dbReference>
<organism evidence="4 5">
    <name type="scientific">Sinomonas humi</name>
    <dbReference type="NCBI Taxonomy" id="1338436"/>
    <lineage>
        <taxon>Bacteria</taxon>
        <taxon>Bacillati</taxon>
        <taxon>Actinomycetota</taxon>
        <taxon>Actinomycetes</taxon>
        <taxon>Micrococcales</taxon>
        <taxon>Micrococcaceae</taxon>
        <taxon>Sinomonas</taxon>
    </lineage>
</organism>
<dbReference type="EMBL" id="JTDL01000132">
    <property type="protein sequence ID" value="KHL02159.1"/>
    <property type="molecule type" value="Genomic_DNA"/>
</dbReference>
<evidence type="ECO:0000259" key="3">
    <source>
        <dbReference type="Pfam" id="PF01156"/>
    </source>
</evidence>
<accession>A0A0B2AJZ5</accession>
<dbReference type="SUPFAM" id="SSF53590">
    <property type="entry name" value="Nucleoside hydrolase"/>
    <property type="match status" value="1"/>
</dbReference>
<name>A0A0B2AJZ5_9MICC</name>
<evidence type="ECO:0000313" key="5">
    <source>
        <dbReference type="Proteomes" id="UP000030982"/>
    </source>
</evidence>
<dbReference type="PANTHER" id="PTHR12304:SF4">
    <property type="entry name" value="URIDINE NUCLEOSIDASE"/>
    <property type="match status" value="1"/>
</dbReference>
<keyword evidence="1" id="KW-0378">Hydrolase</keyword>
<dbReference type="GO" id="GO:0005829">
    <property type="term" value="C:cytosol"/>
    <property type="evidence" value="ECO:0007669"/>
    <property type="project" value="TreeGrafter"/>
</dbReference>
<dbReference type="OrthoDB" id="9797882at2"/>
<dbReference type="GO" id="GO:0008477">
    <property type="term" value="F:purine nucleosidase activity"/>
    <property type="evidence" value="ECO:0007669"/>
    <property type="project" value="TreeGrafter"/>
</dbReference>